<evidence type="ECO:0000259" key="7">
    <source>
        <dbReference type="PROSITE" id="PS51032"/>
    </source>
</evidence>
<dbReference type="SMART" id="SM00380">
    <property type="entry name" value="AP2"/>
    <property type="match status" value="1"/>
</dbReference>
<sequence>MASSSTSASREGHYRGVRKRPWGRYAAEIRDPWKKTRVWLGTFDTPEEAALAYDGAARSLRGAKAKTNFPPAPVTSGGLRLDLNVPISDHHLNHWPSLPPGRILIGEFLRTGVLKEMSGSGCGDPSFTGNTAAIPVHNPSVSTISSHPVVECSSATSASFLGTMQRGLPIDLNEPPPLWM</sequence>
<dbReference type="Gene3D" id="3.30.730.10">
    <property type="entry name" value="AP2/ERF domain"/>
    <property type="match status" value="1"/>
</dbReference>
<dbReference type="InterPro" id="IPR036955">
    <property type="entry name" value="AP2/ERF_dom_sf"/>
</dbReference>
<evidence type="ECO:0000256" key="6">
    <source>
        <dbReference type="ARBA" id="ARBA00023242"/>
    </source>
</evidence>
<dbReference type="SUPFAM" id="SSF54171">
    <property type="entry name" value="DNA-binding domain"/>
    <property type="match status" value="1"/>
</dbReference>
<dbReference type="GO" id="GO:0009873">
    <property type="term" value="P:ethylene-activated signaling pathway"/>
    <property type="evidence" value="ECO:0007669"/>
    <property type="project" value="UniProtKB-KW"/>
</dbReference>
<dbReference type="AlphaFoldDB" id="A0AAD7PVR3"/>
<proteinExistence type="predicted"/>
<evidence type="ECO:0000256" key="5">
    <source>
        <dbReference type="ARBA" id="ARBA00023163"/>
    </source>
</evidence>
<dbReference type="KEGG" id="qsa:O6P43_012676"/>
<evidence type="ECO:0000256" key="3">
    <source>
        <dbReference type="ARBA" id="ARBA00023015"/>
    </source>
</evidence>
<keyword evidence="3" id="KW-0805">Transcription regulation</keyword>
<keyword evidence="5" id="KW-0804">Transcription</keyword>
<dbReference type="PRINTS" id="PR00367">
    <property type="entry name" value="ETHRSPELEMNT"/>
</dbReference>
<dbReference type="PROSITE" id="PS51032">
    <property type="entry name" value="AP2_ERF"/>
    <property type="match status" value="1"/>
</dbReference>
<gene>
    <name evidence="8" type="ORF">O6P43_012676</name>
</gene>
<name>A0AAD7PVR3_QUISA</name>
<dbReference type="EMBL" id="JARAOO010000005">
    <property type="protein sequence ID" value="KAJ7968595.1"/>
    <property type="molecule type" value="Genomic_DNA"/>
</dbReference>
<dbReference type="FunFam" id="3.30.730.10:FF:000001">
    <property type="entry name" value="Ethylene-responsive transcription factor 2"/>
    <property type="match status" value="1"/>
</dbReference>
<dbReference type="PANTHER" id="PTHR31677:SF202">
    <property type="entry name" value="ETHYLENE-RESPONSIVE TRANSCRIPTION FACTOR 12"/>
    <property type="match status" value="1"/>
</dbReference>
<dbReference type="GO" id="GO:0003677">
    <property type="term" value="F:DNA binding"/>
    <property type="evidence" value="ECO:0007669"/>
    <property type="project" value="UniProtKB-KW"/>
</dbReference>
<evidence type="ECO:0000256" key="2">
    <source>
        <dbReference type="ARBA" id="ARBA00022745"/>
    </source>
</evidence>
<dbReference type="InterPro" id="IPR016177">
    <property type="entry name" value="DNA-bd_dom_sf"/>
</dbReference>
<keyword evidence="9" id="KW-1185">Reference proteome</keyword>
<keyword evidence="6" id="KW-0539">Nucleus</keyword>
<dbReference type="Proteomes" id="UP001163823">
    <property type="component" value="Chromosome 5"/>
</dbReference>
<keyword evidence="2" id="KW-0936">Ethylene signaling pathway</keyword>
<evidence type="ECO:0000256" key="1">
    <source>
        <dbReference type="ARBA" id="ARBA00004123"/>
    </source>
</evidence>
<dbReference type="InterPro" id="IPR001471">
    <property type="entry name" value="AP2/ERF_dom"/>
</dbReference>
<dbReference type="CDD" id="cd00018">
    <property type="entry name" value="AP2"/>
    <property type="match status" value="1"/>
</dbReference>
<evidence type="ECO:0000256" key="4">
    <source>
        <dbReference type="ARBA" id="ARBA00023125"/>
    </source>
</evidence>
<evidence type="ECO:0000313" key="9">
    <source>
        <dbReference type="Proteomes" id="UP001163823"/>
    </source>
</evidence>
<accession>A0AAD7PVR3</accession>
<reference evidence="8" key="1">
    <citation type="journal article" date="2023" name="Science">
        <title>Elucidation of the pathway for biosynthesis of saponin adjuvants from the soapbark tree.</title>
        <authorList>
            <person name="Reed J."/>
            <person name="Orme A."/>
            <person name="El-Demerdash A."/>
            <person name="Owen C."/>
            <person name="Martin L.B.B."/>
            <person name="Misra R.C."/>
            <person name="Kikuchi S."/>
            <person name="Rejzek M."/>
            <person name="Martin A.C."/>
            <person name="Harkess A."/>
            <person name="Leebens-Mack J."/>
            <person name="Louveau T."/>
            <person name="Stephenson M.J."/>
            <person name="Osbourn A."/>
        </authorList>
    </citation>
    <scope>NUCLEOTIDE SEQUENCE</scope>
    <source>
        <strain evidence="8">S10</strain>
    </source>
</reference>
<keyword evidence="4" id="KW-0238">DNA-binding</keyword>
<comment type="subcellular location">
    <subcellularLocation>
        <location evidence="1">Nucleus</location>
    </subcellularLocation>
</comment>
<evidence type="ECO:0000313" key="8">
    <source>
        <dbReference type="EMBL" id="KAJ7968595.1"/>
    </source>
</evidence>
<dbReference type="PANTHER" id="PTHR31677">
    <property type="entry name" value="AP2 DOMAIN CLASS TRANSCRIPTION FACTOR"/>
    <property type="match status" value="1"/>
</dbReference>
<dbReference type="Pfam" id="PF00847">
    <property type="entry name" value="AP2"/>
    <property type="match status" value="1"/>
</dbReference>
<protein>
    <submittedName>
        <fullName evidence="8">Ethylene-responsive transcription factor</fullName>
    </submittedName>
</protein>
<dbReference type="GO" id="GO:0003700">
    <property type="term" value="F:DNA-binding transcription factor activity"/>
    <property type="evidence" value="ECO:0007669"/>
    <property type="project" value="InterPro"/>
</dbReference>
<comment type="caution">
    <text evidence="8">The sequence shown here is derived from an EMBL/GenBank/DDBJ whole genome shotgun (WGS) entry which is preliminary data.</text>
</comment>
<feature type="domain" description="AP2/ERF" evidence="7">
    <location>
        <begin position="13"/>
        <end position="70"/>
    </location>
</feature>
<dbReference type="GO" id="GO:0005634">
    <property type="term" value="C:nucleus"/>
    <property type="evidence" value="ECO:0007669"/>
    <property type="project" value="UniProtKB-SubCell"/>
</dbReference>
<organism evidence="8 9">
    <name type="scientific">Quillaja saponaria</name>
    <name type="common">Soap bark tree</name>
    <dbReference type="NCBI Taxonomy" id="32244"/>
    <lineage>
        <taxon>Eukaryota</taxon>
        <taxon>Viridiplantae</taxon>
        <taxon>Streptophyta</taxon>
        <taxon>Embryophyta</taxon>
        <taxon>Tracheophyta</taxon>
        <taxon>Spermatophyta</taxon>
        <taxon>Magnoliopsida</taxon>
        <taxon>eudicotyledons</taxon>
        <taxon>Gunneridae</taxon>
        <taxon>Pentapetalae</taxon>
        <taxon>rosids</taxon>
        <taxon>fabids</taxon>
        <taxon>Fabales</taxon>
        <taxon>Quillajaceae</taxon>
        <taxon>Quillaja</taxon>
    </lineage>
</organism>